<dbReference type="SUPFAM" id="SSF54593">
    <property type="entry name" value="Glyoxalase/Bleomycin resistance protein/Dihydroxybiphenyl dioxygenase"/>
    <property type="match status" value="1"/>
</dbReference>
<dbReference type="STRING" id="512565.AMIS_42830"/>
<dbReference type="EMBL" id="AP012319">
    <property type="protein sequence ID" value="BAL89503.1"/>
    <property type="molecule type" value="Genomic_DNA"/>
</dbReference>
<organism evidence="2 3">
    <name type="scientific">Actinoplanes missouriensis (strain ATCC 14538 / DSM 43046 / CBS 188.64 / JCM 3121 / NBRC 102363 / NCIMB 12654 / NRRL B-3342 / UNCC 431)</name>
    <dbReference type="NCBI Taxonomy" id="512565"/>
    <lineage>
        <taxon>Bacteria</taxon>
        <taxon>Bacillati</taxon>
        <taxon>Actinomycetota</taxon>
        <taxon>Actinomycetes</taxon>
        <taxon>Micromonosporales</taxon>
        <taxon>Micromonosporaceae</taxon>
        <taxon>Actinoplanes</taxon>
    </lineage>
</organism>
<feature type="compositionally biased region" description="Basic and acidic residues" evidence="1">
    <location>
        <begin position="1"/>
        <end position="15"/>
    </location>
</feature>
<dbReference type="PATRIC" id="fig|512565.3.peg.4267"/>
<protein>
    <recommendedName>
        <fullName evidence="4">VOC domain-containing protein</fullName>
    </recommendedName>
</protein>
<evidence type="ECO:0000313" key="3">
    <source>
        <dbReference type="Proteomes" id="UP000007882"/>
    </source>
</evidence>
<keyword evidence="3" id="KW-1185">Reference proteome</keyword>
<gene>
    <name evidence="2" type="ordered locus">AMIS_42830</name>
</gene>
<evidence type="ECO:0000313" key="2">
    <source>
        <dbReference type="EMBL" id="BAL89503.1"/>
    </source>
</evidence>
<accession>I0H916</accession>
<reference evidence="2 3" key="1">
    <citation type="submission" date="2012-02" db="EMBL/GenBank/DDBJ databases">
        <title>Complete genome sequence of Actinoplanes missouriensis 431 (= NBRC 102363).</title>
        <authorList>
            <person name="Ohnishi Y."/>
            <person name="Ishikawa J."/>
            <person name="Sekine M."/>
            <person name="Hosoyama A."/>
            <person name="Harada T."/>
            <person name="Narita H."/>
            <person name="Hata T."/>
            <person name="Konno Y."/>
            <person name="Tutikane K."/>
            <person name="Fujita N."/>
            <person name="Horinouchi S."/>
            <person name="Hayakawa M."/>
        </authorList>
    </citation>
    <scope>NUCLEOTIDE SEQUENCE [LARGE SCALE GENOMIC DNA]</scope>
    <source>
        <strain evidence="3">ATCC 14538 / DSM 43046 / CBS 188.64 / JCM 3121 / NBRC 102363 / NCIMB 12654 / NRRL B-3342 / UNCC 431</strain>
    </source>
</reference>
<name>I0H916_ACTM4</name>
<evidence type="ECO:0008006" key="4">
    <source>
        <dbReference type="Google" id="ProtNLM"/>
    </source>
</evidence>
<dbReference type="RefSeq" id="WP_014444397.1">
    <property type="nucleotide sequence ID" value="NC_017093.1"/>
</dbReference>
<dbReference type="KEGG" id="ams:AMIS_42830"/>
<dbReference type="Proteomes" id="UP000007882">
    <property type="component" value="Chromosome"/>
</dbReference>
<dbReference type="eggNOG" id="COG0346">
    <property type="taxonomic scope" value="Bacteria"/>
</dbReference>
<proteinExistence type="predicted"/>
<dbReference type="AlphaFoldDB" id="I0H916"/>
<feature type="region of interest" description="Disordered" evidence="1">
    <location>
        <begin position="1"/>
        <end position="29"/>
    </location>
</feature>
<sequence length="42" mass="4771">MERGRPPGPDPEGRPYRTYASFTDPDGNGWLLQQVTERLPGR</sequence>
<evidence type="ECO:0000256" key="1">
    <source>
        <dbReference type="SAM" id="MobiDB-lite"/>
    </source>
</evidence>
<dbReference type="HOGENOM" id="CLU_3246054_0_0_11"/>
<dbReference type="Gene3D" id="3.10.180.10">
    <property type="entry name" value="2,3-Dihydroxybiphenyl 1,2-Dioxygenase, domain 1"/>
    <property type="match status" value="1"/>
</dbReference>
<dbReference type="InterPro" id="IPR029068">
    <property type="entry name" value="Glyas_Bleomycin-R_OHBP_Dase"/>
</dbReference>